<evidence type="ECO:0000313" key="10">
    <source>
        <dbReference type="EMBL" id="APU15349.1"/>
    </source>
</evidence>
<evidence type="ECO:0000256" key="1">
    <source>
        <dbReference type="ARBA" id="ARBA00004651"/>
    </source>
</evidence>
<dbReference type="InterPro" id="IPR020846">
    <property type="entry name" value="MFS_dom"/>
</dbReference>
<evidence type="ECO:0000256" key="6">
    <source>
        <dbReference type="ARBA" id="ARBA00023136"/>
    </source>
</evidence>
<dbReference type="CDD" id="cd17321">
    <property type="entry name" value="MFS_MMR_MDR_like"/>
    <property type="match status" value="1"/>
</dbReference>
<evidence type="ECO:0000256" key="3">
    <source>
        <dbReference type="ARBA" id="ARBA00022475"/>
    </source>
</evidence>
<evidence type="ECO:0000256" key="2">
    <source>
        <dbReference type="ARBA" id="ARBA00022448"/>
    </source>
</evidence>
<dbReference type="Gene3D" id="1.20.1720.10">
    <property type="entry name" value="Multidrug resistance protein D"/>
    <property type="match status" value="1"/>
</dbReference>
<feature type="transmembrane region" description="Helical" evidence="8">
    <location>
        <begin position="164"/>
        <end position="185"/>
    </location>
</feature>
<comment type="subcellular location">
    <subcellularLocation>
        <location evidence="1">Cell membrane</location>
        <topology evidence="1">Multi-pass membrane protein</topology>
    </subcellularLocation>
</comment>
<evidence type="ECO:0000256" key="5">
    <source>
        <dbReference type="ARBA" id="ARBA00022989"/>
    </source>
</evidence>
<feature type="transmembrane region" description="Helical" evidence="8">
    <location>
        <begin position="12"/>
        <end position="35"/>
    </location>
</feature>
<feature type="transmembrane region" description="Helical" evidence="8">
    <location>
        <begin position="359"/>
        <end position="382"/>
    </location>
</feature>
<keyword evidence="3" id="KW-1003">Cell membrane</keyword>
<dbReference type="SUPFAM" id="SSF103473">
    <property type="entry name" value="MFS general substrate transporter"/>
    <property type="match status" value="1"/>
</dbReference>
<feature type="transmembrane region" description="Helical" evidence="8">
    <location>
        <begin position="77"/>
        <end position="94"/>
    </location>
</feature>
<reference evidence="11" key="1">
    <citation type="submission" date="2016-06" db="EMBL/GenBank/DDBJ databases">
        <title>Complete genome sequence of Actinoalloteichus fjordicus DSM 46855 (=ADI127-17), type strain of the new species Actinoalloteichus fjordicus.</title>
        <authorList>
            <person name="Ruckert C."/>
            <person name="Nouioui I."/>
            <person name="Willmese J."/>
            <person name="van Wezel G."/>
            <person name="Klenk H.-P."/>
            <person name="Kalinowski J."/>
            <person name="Zotchev S.B."/>
        </authorList>
    </citation>
    <scope>NUCLEOTIDE SEQUENCE [LARGE SCALE GENOMIC DNA]</scope>
    <source>
        <strain evidence="11">ADI127-7</strain>
    </source>
</reference>
<protein>
    <submittedName>
        <fullName evidence="10">Arabinose efflux permease family protein</fullName>
    </submittedName>
</protein>
<feature type="transmembrane region" description="Helical" evidence="8">
    <location>
        <begin position="47"/>
        <end position="65"/>
    </location>
</feature>
<evidence type="ECO:0000256" key="4">
    <source>
        <dbReference type="ARBA" id="ARBA00022692"/>
    </source>
</evidence>
<dbReference type="InterPro" id="IPR011701">
    <property type="entry name" value="MFS"/>
</dbReference>
<keyword evidence="4 8" id="KW-0812">Transmembrane</keyword>
<dbReference type="PANTHER" id="PTHR42718:SF46">
    <property type="entry name" value="BLR6921 PROTEIN"/>
    <property type="match status" value="1"/>
</dbReference>
<keyword evidence="2" id="KW-0813">Transport</keyword>
<dbReference type="EMBL" id="CP016076">
    <property type="protein sequence ID" value="APU15349.1"/>
    <property type="molecule type" value="Genomic_DNA"/>
</dbReference>
<dbReference type="PANTHER" id="PTHR42718">
    <property type="entry name" value="MAJOR FACILITATOR SUPERFAMILY MULTIDRUG TRANSPORTER MFSC"/>
    <property type="match status" value="1"/>
</dbReference>
<accession>A0AAC9PSB1</accession>
<evidence type="ECO:0000259" key="9">
    <source>
        <dbReference type="PROSITE" id="PS50850"/>
    </source>
</evidence>
<feature type="domain" description="Major facilitator superfamily (MFS) profile" evidence="9">
    <location>
        <begin position="11"/>
        <end position="461"/>
    </location>
</feature>
<feature type="transmembrane region" description="Helical" evidence="8">
    <location>
        <begin position="330"/>
        <end position="347"/>
    </location>
</feature>
<feature type="transmembrane region" description="Helical" evidence="8">
    <location>
        <begin position="266"/>
        <end position="290"/>
    </location>
</feature>
<feature type="transmembrane region" description="Helical" evidence="8">
    <location>
        <begin position="106"/>
        <end position="125"/>
    </location>
</feature>
<keyword evidence="6 8" id="KW-0472">Membrane</keyword>
<proteinExistence type="predicted"/>
<keyword evidence="5 8" id="KW-1133">Transmembrane helix</keyword>
<dbReference type="Proteomes" id="UP000185511">
    <property type="component" value="Chromosome"/>
</dbReference>
<sequence length="502" mass="51505">MGSDSRLVNRMLVVVFTAQFLVALDISLVNIALPSIQEGLGFTESNLHWVVNAYLLTFSGFLLLGGRLGDVFGRRRVLLGAVVLFGAASLWAGLATHAWELGAARAIQGLAAAAISPVALALITVNLSGGPVRARALALWGAGGALGGAAGVLLSGLLTEFMGWRWVMLINLPIVAVLLFAVLSGVRESRAEHRPRLDVTGAVLVTTGMSLLILGVLRGEGGGWTAPDTALLFVFAVAILAVFVLVEHRAPEPLMPLTLFTRRAVLGANLFGFLLSAGQLAGFFFVSLYLQRVLDYSPALAGAAFLPFCAGTVVGLRIAMRNLERLGPRTLLLIGGLTGAAGLAWFAGLSPEAEFFTQLLGPSMVCSVGIGVSFVAMGAAATSGVPARDAGTASAVLNSSRQLGGSVGLAVLVTAAAHVTSSHDGDMVAALAAGYSTALALAAVALAAGALLAVIVLPRSSSEPSDVQRGDEDGTDTPDAGMADDRGSQADTRPVKTRAESC</sequence>
<dbReference type="PROSITE" id="PS50850">
    <property type="entry name" value="MFS"/>
    <property type="match status" value="1"/>
</dbReference>
<name>A0AAC9PSB1_9PSEU</name>
<evidence type="ECO:0000256" key="8">
    <source>
        <dbReference type="SAM" id="Phobius"/>
    </source>
</evidence>
<dbReference type="GO" id="GO:0005886">
    <property type="term" value="C:plasma membrane"/>
    <property type="evidence" value="ECO:0007669"/>
    <property type="project" value="UniProtKB-SubCell"/>
</dbReference>
<keyword evidence="11" id="KW-1185">Reference proteome</keyword>
<feature type="transmembrane region" description="Helical" evidence="8">
    <location>
        <begin position="229"/>
        <end position="246"/>
    </location>
</feature>
<evidence type="ECO:0000256" key="7">
    <source>
        <dbReference type="SAM" id="MobiDB-lite"/>
    </source>
</evidence>
<gene>
    <name evidence="10" type="ORF">UA74_16595</name>
</gene>
<feature type="transmembrane region" description="Helical" evidence="8">
    <location>
        <begin position="296"/>
        <end position="318"/>
    </location>
</feature>
<dbReference type="KEGG" id="acad:UA74_16595"/>
<feature type="region of interest" description="Disordered" evidence="7">
    <location>
        <begin position="460"/>
        <end position="502"/>
    </location>
</feature>
<dbReference type="Pfam" id="PF07690">
    <property type="entry name" value="MFS_1"/>
    <property type="match status" value="1"/>
</dbReference>
<dbReference type="AlphaFoldDB" id="A0AAC9PSB1"/>
<dbReference type="RefSeq" id="WP_075764837.1">
    <property type="nucleotide sequence ID" value="NZ_CP016076.1"/>
</dbReference>
<dbReference type="GO" id="GO:0022857">
    <property type="term" value="F:transmembrane transporter activity"/>
    <property type="evidence" value="ECO:0007669"/>
    <property type="project" value="InterPro"/>
</dbReference>
<organism evidence="10 11">
    <name type="scientific">Actinoalloteichus fjordicus</name>
    <dbReference type="NCBI Taxonomy" id="1612552"/>
    <lineage>
        <taxon>Bacteria</taxon>
        <taxon>Bacillati</taxon>
        <taxon>Actinomycetota</taxon>
        <taxon>Actinomycetes</taxon>
        <taxon>Pseudonocardiales</taxon>
        <taxon>Pseudonocardiaceae</taxon>
        <taxon>Actinoalloteichus</taxon>
    </lineage>
</organism>
<dbReference type="Gene3D" id="1.20.1250.20">
    <property type="entry name" value="MFS general substrate transporter like domains"/>
    <property type="match status" value="1"/>
</dbReference>
<evidence type="ECO:0000313" key="11">
    <source>
        <dbReference type="Proteomes" id="UP000185511"/>
    </source>
</evidence>
<feature type="compositionally biased region" description="Basic and acidic residues" evidence="7">
    <location>
        <begin position="483"/>
        <end position="502"/>
    </location>
</feature>
<feature type="transmembrane region" description="Helical" evidence="8">
    <location>
        <begin position="403"/>
        <end position="420"/>
    </location>
</feature>
<feature type="transmembrane region" description="Helical" evidence="8">
    <location>
        <begin position="137"/>
        <end position="158"/>
    </location>
</feature>
<feature type="transmembrane region" description="Helical" evidence="8">
    <location>
        <begin position="197"/>
        <end position="217"/>
    </location>
</feature>
<dbReference type="InterPro" id="IPR036259">
    <property type="entry name" value="MFS_trans_sf"/>
</dbReference>
<feature type="transmembrane region" description="Helical" evidence="8">
    <location>
        <begin position="432"/>
        <end position="457"/>
    </location>
</feature>